<dbReference type="AlphaFoldDB" id="A0A2P2K6L7"/>
<accession>A0A2P2K6L7</accession>
<protein>
    <submittedName>
        <fullName evidence="1">Uncharacterized protein</fullName>
    </submittedName>
</protein>
<name>A0A2P2K6L7_RHIMU</name>
<evidence type="ECO:0000313" key="1">
    <source>
        <dbReference type="EMBL" id="MBX01368.1"/>
    </source>
</evidence>
<sequence>MCKSIPGLAKFDRENTTIIERQSGMHFNKFPLDVH</sequence>
<organism evidence="1">
    <name type="scientific">Rhizophora mucronata</name>
    <name type="common">Asiatic mangrove</name>
    <dbReference type="NCBI Taxonomy" id="61149"/>
    <lineage>
        <taxon>Eukaryota</taxon>
        <taxon>Viridiplantae</taxon>
        <taxon>Streptophyta</taxon>
        <taxon>Embryophyta</taxon>
        <taxon>Tracheophyta</taxon>
        <taxon>Spermatophyta</taxon>
        <taxon>Magnoliopsida</taxon>
        <taxon>eudicotyledons</taxon>
        <taxon>Gunneridae</taxon>
        <taxon>Pentapetalae</taxon>
        <taxon>rosids</taxon>
        <taxon>fabids</taxon>
        <taxon>Malpighiales</taxon>
        <taxon>Rhizophoraceae</taxon>
        <taxon>Rhizophora</taxon>
    </lineage>
</organism>
<dbReference type="EMBL" id="GGEC01020884">
    <property type="protein sequence ID" value="MBX01368.1"/>
    <property type="molecule type" value="Transcribed_RNA"/>
</dbReference>
<proteinExistence type="predicted"/>
<reference evidence="1" key="1">
    <citation type="submission" date="2018-02" db="EMBL/GenBank/DDBJ databases">
        <title>Rhizophora mucronata_Transcriptome.</title>
        <authorList>
            <person name="Meera S.P."/>
            <person name="Sreeshan A."/>
            <person name="Augustine A."/>
        </authorList>
    </citation>
    <scope>NUCLEOTIDE SEQUENCE</scope>
    <source>
        <tissue evidence="1">Leaf</tissue>
    </source>
</reference>